<dbReference type="RefSeq" id="WP_242474657.1">
    <property type="nucleotide sequence ID" value="NZ_BAABKQ010000001.1"/>
</dbReference>
<name>A0ABP9CTB9_9ACTN</name>
<comment type="caution">
    <text evidence="1">The sequence shown here is derived from an EMBL/GenBank/DDBJ whole genome shotgun (WGS) entry which is preliminary data.</text>
</comment>
<proteinExistence type="predicted"/>
<dbReference type="CDD" id="cd00093">
    <property type="entry name" value="HTH_XRE"/>
    <property type="match status" value="1"/>
</dbReference>
<evidence type="ECO:0000313" key="1">
    <source>
        <dbReference type="EMBL" id="GAA4814703.1"/>
    </source>
</evidence>
<dbReference type="SUPFAM" id="SSF47413">
    <property type="entry name" value="lambda repressor-like DNA-binding domains"/>
    <property type="match status" value="1"/>
</dbReference>
<gene>
    <name evidence="1" type="ORF">GCM10023353_20090</name>
</gene>
<sequence length="135" mass="14158">MTAIDRGSLSDWRRIGAAVDVEPYGELAEQLTTALDLAEDAGVVAALRRRLAASQDRVARSLVAHRLNENTARFGGTAAAFARALGTSPSRMSTYLRGTVTPSAAVLVKAELIAESAARRREAVRPSSAPAAGPD</sequence>
<protein>
    <recommendedName>
        <fullName evidence="3">XRE family transcriptional regulator</fullName>
    </recommendedName>
</protein>
<reference evidence="2" key="1">
    <citation type="journal article" date="2019" name="Int. J. Syst. Evol. Microbiol.">
        <title>The Global Catalogue of Microorganisms (GCM) 10K type strain sequencing project: providing services to taxonomists for standard genome sequencing and annotation.</title>
        <authorList>
            <consortium name="The Broad Institute Genomics Platform"/>
            <consortium name="The Broad Institute Genome Sequencing Center for Infectious Disease"/>
            <person name="Wu L."/>
            <person name="Ma J."/>
        </authorList>
    </citation>
    <scope>NUCLEOTIDE SEQUENCE [LARGE SCALE GENOMIC DNA]</scope>
    <source>
        <strain evidence="2">JCM 18542</strain>
    </source>
</reference>
<keyword evidence="2" id="KW-1185">Reference proteome</keyword>
<accession>A0ABP9CTB9</accession>
<dbReference type="Proteomes" id="UP001500839">
    <property type="component" value="Unassembled WGS sequence"/>
</dbReference>
<dbReference type="EMBL" id="BAABKQ010000001">
    <property type="protein sequence ID" value="GAA4814703.1"/>
    <property type="molecule type" value="Genomic_DNA"/>
</dbReference>
<dbReference type="InterPro" id="IPR001387">
    <property type="entry name" value="Cro/C1-type_HTH"/>
</dbReference>
<evidence type="ECO:0000313" key="2">
    <source>
        <dbReference type="Proteomes" id="UP001500839"/>
    </source>
</evidence>
<evidence type="ECO:0008006" key="3">
    <source>
        <dbReference type="Google" id="ProtNLM"/>
    </source>
</evidence>
<organism evidence="1 2">
    <name type="scientific">Tomitella cavernea</name>
    <dbReference type="NCBI Taxonomy" id="1387982"/>
    <lineage>
        <taxon>Bacteria</taxon>
        <taxon>Bacillati</taxon>
        <taxon>Actinomycetota</taxon>
        <taxon>Actinomycetes</taxon>
        <taxon>Mycobacteriales</taxon>
        <taxon>Tomitella</taxon>
    </lineage>
</organism>
<dbReference type="InterPro" id="IPR010982">
    <property type="entry name" value="Lambda_DNA-bd_dom_sf"/>
</dbReference>